<evidence type="ECO:0000313" key="4">
    <source>
        <dbReference type="Proteomes" id="UP000002574"/>
    </source>
</evidence>
<keyword evidence="1" id="KW-0560">Oxidoreductase</keyword>
<dbReference type="PANTHER" id="PTHR43600:SF4">
    <property type="entry name" value="CYTOSOLIC NIFE-HYDROGENASE, ALPHA SUBUNIT"/>
    <property type="match status" value="1"/>
</dbReference>
<dbReference type="SUPFAM" id="SSF56762">
    <property type="entry name" value="HydB/Nqo4-like"/>
    <property type="match status" value="1"/>
</dbReference>
<proteinExistence type="predicted"/>
<feature type="binding site" evidence="2">
    <location>
        <position position="41"/>
    </location>
    <ligand>
        <name>Mg(2+)</name>
        <dbReference type="ChEBI" id="CHEBI:18420"/>
    </ligand>
</feature>
<evidence type="ECO:0000313" key="3">
    <source>
        <dbReference type="EMBL" id="BAI68961.1"/>
    </source>
</evidence>
<dbReference type="InterPro" id="IPR001501">
    <property type="entry name" value="Ni-dep_hyd_lsu"/>
</dbReference>
<feature type="binding site" evidence="2">
    <location>
        <position position="414"/>
    </location>
    <ligand>
        <name>Mg(2+)</name>
        <dbReference type="ChEBI" id="CHEBI:18420"/>
    </ligand>
</feature>
<dbReference type="eggNOG" id="COG3259">
    <property type="taxonomic scope" value="Bacteria"/>
</dbReference>
<protein>
    <submittedName>
        <fullName evidence="3">Nickel-dependent hydrogenase large subunit</fullName>
    </submittedName>
</protein>
<dbReference type="KEGG" id="hte:Hydth_0495"/>
<comment type="cofactor">
    <cofactor evidence="2">
        <name>Fe cation</name>
        <dbReference type="ChEBI" id="CHEBI:24875"/>
    </cofactor>
</comment>
<dbReference type="EMBL" id="AP011112">
    <property type="protein sequence ID" value="BAI68961.1"/>
    <property type="molecule type" value="Genomic_DNA"/>
</dbReference>
<comment type="cofactor">
    <cofactor evidence="2">
        <name>Ni(2+)</name>
        <dbReference type="ChEBI" id="CHEBI:49786"/>
    </cofactor>
</comment>
<dbReference type="Proteomes" id="UP000002574">
    <property type="component" value="Chromosome"/>
</dbReference>
<dbReference type="GO" id="GO:0016151">
    <property type="term" value="F:nickel cation binding"/>
    <property type="evidence" value="ECO:0007669"/>
    <property type="project" value="InterPro"/>
</dbReference>
<feature type="binding site" evidence="2">
    <location>
        <position position="60"/>
    </location>
    <ligand>
        <name>Ni(2+)</name>
        <dbReference type="ChEBI" id="CHEBI:49786"/>
    </ligand>
</feature>
<keyword evidence="2" id="KW-0408">Iron</keyword>
<sequence length="421" mass="48148">MEVKIKALTRVEGEGALDIVLDKDQIKDLKLRIYEPPRYFEEILRGKPYHFIPDVTARICGICPVAYQMSGVQAVEDAFGIEVPEDILLLRRLMYYGEWIQSHAIHIFFLHLPDFYGVSSIAQLAKVDRELVQGGLRLREVGSKIIQMLGGRTSHPVSVTVGGFHSLPEHPSVSCKDIEEAIDICYRLLEKLKHLKFPHFELKNILFVSLTDEDYPILSGDILTSEGEVINKKEFKEYFVEYAVHYSTAKHARTKGGSIYVVGPLARFNNNYQKLSPLATEYAHKLPIKFPELNPYKSILIRMVEILHSLERSHQIIRDYKKPEVIKVSYQVKAGEGFGVSEAPRGILWHSYQFDQQGNILKADIVPPTSQNQDAMEHSLKERCNQLKKEESIIREEAEKLIRSFDPCISCATHFLKVNII</sequence>
<dbReference type="STRING" id="608538.HTH_0497"/>
<dbReference type="InterPro" id="IPR018194">
    <property type="entry name" value="Ni-dep_hyd_lsu_Ni_BS"/>
</dbReference>
<dbReference type="AlphaFoldDB" id="D3DGK9"/>
<name>D3DGK9_HYDTT</name>
<keyword evidence="2" id="KW-0533">Nickel</keyword>
<dbReference type="InterPro" id="IPR029014">
    <property type="entry name" value="NiFe-Hase_large"/>
</dbReference>
<feature type="binding site" evidence="2">
    <location>
        <position position="63"/>
    </location>
    <ligand>
        <name>Ni(2+)</name>
        <dbReference type="ChEBI" id="CHEBI:49786"/>
    </ligand>
</feature>
<accession>D3DGK9</accession>
<dbReference type="PROSITE" id="PS00508">
    <property type="entry name" value="NI_HGENASE_L_2"/>
    <property type="match status" value="1"/>
</dbReference>
<dbReference type="PATRIC" id="fig|608538.5.peg.500"/>
<dbReference type="KEGG" id="hth:HTH_0497"/>
<keyword evidence="4" id="KW-1185">Reference proteome</keyword>
<organism evidence="3 4">
    <name type="scientific">Hydrogenobacter thermophilus (strain DSM 6534 / IAM 12695 / TK-6)</name>
    <dbReference type="NCBI Taxonomy" id="608538"/>
    <lineage>
        <taxon>Bacteria</taxon>
        <taxon>Pseudomonadati</taxon>
        <taxon>Aquificota</taxon>
        <taxon>Aquificia</taxon>
        <taxon>Aquificales</taxon>
        <taxon>Aquificaceae</taxon>
        <taxon>Hydrogenobacter</taxon>
    </lineage>
</organism>
<dbReference type="Pfam" id="PF00374">
    <property type="entry name" value="NiFeSe_Hases"/>
    <property type="match status" value="2"/>
</dbReference>
<dbReference type="RefSeq" id="WP_012963143.1">
    <property type="nucleotide sequence ID" value="NC_013799.1"/>
</dbReference>
<feature type="binding site" evidence="2">
    <location>
        <position position="411"/>
    </location>
    <ligand>
        <name>Fe cation</name>
        <dbReference type="ChEBI" id="CHEBI:24875"/>
    </ligand>
</feature>
<feature type="binding site" evidence="2">
    <location>
        <position position="365"/>
    </location>
    <ligand>
        <name>Mg(2+)</name>
        <dbReference type="ChEBI" id="CHEBI:18420"/>
    </ligand>
</feature>
<keyword evidence="2" id="KW-0479">Metal-binding</keyword>
<evidence type="ECO:0000256" key="2">
    <source>
        <dbReference type="PIRSR" id="PIRSR601501-1"/>
    </source>
</evidence>
<feature type="binding site" evidence="2">
    <location>
        <position position="408"/>
    </location>
    <ligand>
        <name>Ni(2+)</name>
        <dbReference type="ChEBI" id="CHEBI:49786"/>
    </ligand>
</feature>
<dbReference type="GO" id="GO:0008901">
    <property type="term" value="F:ferredoxin hydrogenase activity"/>
    <property type="evidence" value="ECO:0007669"/>
    <property type="project" value="InterPro"/>
</dbReference>
<dbReference type="Gene3D" id="1.10.645.10">
    <property type="entry name" value="Cytochrome-c3 Hydrogenase, chain B"/>
    <property type="match status" value="1"/>
</dbReference>
<feature type="binding site" evidence="2">
    <location>
        <position position="63"/>
    </location>
    <ligand>
        <name>Fe cation</name>
        <dbReference type="ChEBI" id="CHEBI:24875"/>
    </ligand>
</feature>
<dbReference type="OrthoDB" id="9761717at2"/>
<reference evidence="3 4" key="1">
    <citation type="journal article" date="2010" name="J. Bacteriol.">
        <title>Complete genome sequence of the thermophilic, obligately chemolithoautotrophic hydrogen-oxidizing bacterium Hydrogenobacter thermophilus TK-6.</title>
        <authorList>
            <person name="Arai H."/>
            <person name="Kanbe H."/>
            <person name="Ishii M."/>
            <person name="Igarashi Y."/>
        </authorList>
    </citation>
    <scope>NUCLEOTIDE SEQUENCE [LARGE SCALE GENOMIC DNA]</scope>
    <source>
        <strain evidence="4">DSM 6534 / IAM 12695 / TK-6 [Tokyo]</strain>
    </source>
</reference>
<keyword evidence="2" id="KW-0460">Magnesium</keyword>
<dbReference type="PANTHER" id="PTHR43600">
    <property type="entry name" value="COENZYME F420 HYDROGENASE, SUBUNIT ALPHA"/>
    <property type="match status" value="1"/>
</dbReference>
<evidence type="ECO:0000256" key="1">
    <source>
        <dbReference type="ARBA" id="ARBA00023002"/>
    </source>
</evidence>
<gene>
    <name evidence="3" type="ordered locus">HTH_0497</name>
</gene>